<evidence type="ECO:0000313" key="3">
    <source>
        <dbReference type="Proteomes" id="UP001221142"/>
    </source>
</evidence>
<dbReference type="AlphaFoldDB" id="A0AAD7CF16"/>
<dbReference type="PROSITE" id="PS50097">
    <property type="entry name" value="BTB"/>
    <property type="match status" value="1"/>
</dbReference>
<reference evidence="2" key="1">
    <citation type="submission" date="2023-03" db="EMBL/GenBank/DDBJ databases">
        <title>Massive genome expansion in bonnet fungi (Mycena s.s.) driven by repeated elements and novel gene families across ecological guilds.</title>
        <authorList>
            <consortium name="Lawrence Berkeley National Laboratory"/>
            <person name="Harder C.B."/>
            <person name="Miyauchi S."/>
            <person name="Viragh M."/>
            <person name="Kuo A."/>
            <person name="Thoen E."/>
            <person name="Andreopoulos B."/>
            <person name="Lu D."/>
            <person name="Skrede I."/>
            <person name="Drula E."/>
            <person name="Henrissat B."/>
            <person name="Morin E."/>
            <person name="Kohler A."/>
            <person name="Barry K."/>
            <person name="LaButti K."/>
            <person name="Morin E."/>
            <person name="Salamov A."/>
            <person name="Lipzen A."/>
            <person name="Mereny Z."/>
            <person name="Hegedus B."/>
            <person name="Baldrian P."/>
            <person name="Stursova M."/>
            <person name="Weitz H."/>
            <person name="Taylor A."/>
            <person name="Grigoriev I.V."/>
            <person name="Nagy L.G."/>
            <person name="Martin F."/>
            <person name="Kauserud H."/>
        </authorList>
    </citation>
    <scope>NUCLEOTIDE SEQUENCE</scope>
    <source>
        <strain evidence="2">9284</strain>
    </source>
</reference>
<name>A0AAD7CF16_9AGAR</name>
<evidence type="ECO:0000259" key="1">
    <source>
        <dbReference type="PROSITE" id="PS50097"/>
    </source>
</evidence>
<organism evidence="2 3">
    <name type="scientific">Roridomyces roridus</name>
    <dbReference type="NCBI Taxonomy" id="1738132"/>
    <lineage>
        <taxon>Eukaryota</taxon>
        <taxon>Fungi</taxon>
        <taxon>Dikarya</taxon>
        <taxon>Basidiomycota</taxon>
        <taxon>Agaricomycotina</taxon>
        <taxon>Agaricomycetes</taxon>
        <taxon>Agaricomycetidae</taxon>
        <taxon>Agaricales</taxon>
        <taxon>Marasmiineae</taxon>
        <taxon>Mycenaceae</taxon>
        <taxon>Roridomyces</taxon>
    </lineage>
</organism>
<comment type="caution">
    <text evidence="2">The sequence shown here is derived from an EMBL/GenBank/DDBJ whole genome shotgun (WGS) entry which is preliminary data.</text>
</comment>
<dbReference type="EMBL" id="JARKIF010000002">
    <property type="protein sequence ID" value="KAJ7647032.1"/>
    <property type="molecule type" value="Genomic_DNA"/>
</dbReference>
<keyword evidence="3" id="KW-1185">Reference proteome</keyword>
<dbReference type="InterPro" id="IPR000210">
    <property type="entry name" value="BTB/POZ_dom"/>
</dbReference>
<dbReference type="Proteomes" id="UP001221142">
    <property type="component" value="Unassembled WGS sequence"/>
</dbReference>
<dbReference type="InterPro" id="IPR011333">
    <property type="entry name" value="SKP1/BTB/POZ_sf"/>
</dbReference>
<feature type="domain" description="BTB" evidence="1">
    <location>
        <begin position="22"/>
        <end position="100"/>
    </location>
</feature>
<dbReference type="SUPFAM" id="SSF54695">
    <property type="entry name" value="POZ domain"/>
    <property type="match status" value="1"/>
</dbReference>
<protein>
    <recommendedName>
        <fullName evidence="1">BTB domain-containing protein</fullName>
    </recommendedName>
</protein>
<dbReference type="SMART" id="SM00225">
    <property type="entry name" value="BTB"/>
    <property type="match status" value="1"/>
</dbReference>
<evidence type="ECO:0000313" key="2">
    <source>
        <dbReference type="EMBL" id="KAJ7647032.1"/>
    </source>
</evidence>
<dbReference type="Pfam" id="PF00651">
    <property type="entry name" value="BTB"/>
    <property type="match status" value="1"/>
</dbReference>
<dbReference type="Gene3D" id="3.30.710.10">
    <property type="entry name" value="Potassium Channel Kv1.1, Chain A"/>
    <property type="match status" value="1"/>
</dbReference>
<proteinExistence type="predicted"/>
<gene>
    <name evidence="2" type="ORF">FB45DRAFT_1019304</name>
</gene>
<accession>A0AAD7CF16</accession>
<sequence>MADFKDASPPFSPTCTISGLNPDLILRSSDSVDFYVHKALLGFVSPVFRDMFAFPPPTDATLVEGVDVRNGIHVVQLTEPSDALQQLLFLCYPQAVTNQPPDTLDGLHFAYGAADKYQVPDARDKILHTLSNANKTDPYRVFAIACILGLPDLARAAAQKTLQDVRVPMSFNAYSAPEYKLISADKLLQLARFHWICSIETFTAVQCLGLTLSLSHDKEAPWWTSSGHDSDCGASWMGDECIPPKWYRQHMATVQEAVKLRPNGESAWSAVLDYTTTCSDVLSECKLCSRESAAHMAALAVTVRKQVDRVNKKMLARLESL</sequence>